<gene>
    <name evidence="2" type="ORF">CAP_2815</name>
</gene>
<evidence type="ECO:0000313" key="2">
    <source>
        <dbReference type="EMBL" id="EYF05814.1"/>
    </source>
</evidence>
<comment type="caution">
    <text evidence="2">The sequence shown here is derived from an EMBL/GenBank/DDBJ whole genome shotgun (WGS) entry which is preliminary data.</text>
</comment>
<dbReference type="STRING" id="1192034.CAP_2815"/>
<name>A0A017T995_9BACT</name>
<keyword evidence="3" id="KW-1185">Reference proteome</keyword>
<sequence>MRLVGSRSILLFGALLGMSTLGGLCGPVPDPPDPVVSCGDEAPPEDGMPVVTFINPDTGEALREDTQLGIDSGPQGGSHIFVTLRHYATQAGTYTYNLRAVQDPSAGDALVAENAVAVKACAPGWTETTAPVFINLYQSTPAILQVRVVGGGAEITDEVKVYVRYQ</sequence>
<accession>A0A017T995</accession>
<dbReference type="OrthoDB" id="9854921at2"/>
<protein>
    <submittedName>
        <fullName evidence="2">Uncharacterized protein</fullName>
    </submittedName>
</protein>
<evidence type="ECO:0000256" key="1">
    <source>
        <dbReference type="SAM" id="SignalP"/>
    </source>
</evidence>
<dbReference type="RefSeq" id="WP_044241102.1">
    <property type="nucleotide sequence ID" value="NZ_ASRX01000020.1"/>
</dbReference>
<dbReference type="EMBL" id="ASRX01000020">
    <property type="protein sequence ID" value="EYF05814.1"/>
    <property type="molecule type" value="Genomic_DNA"/>
</dbReference>
<evidence type="ECO:0000313" key="3">
    <source>
        <dbReference type="Proteomes" id="UP000019678"/>
    </source>
</evidence>
<reference evidence="2 3" key="1">
    <citation type="submission" date="2013-05" db="EMBL/GenBank/DDBJ databases">
        <title>Genome assembly of Chondromyces apiculatus DSM 436.</title>
        <authorList>
            <person name="Sharma G."/>
            <person name="Khatri I."/>
            <person name="Kaur C."/>
            <person name="Mayilraj S."/>
            <person name="Subramanian S."/>
        </authorList>
    </citation>
    <scope>NUCLEOTIDE SEQUENCE [LARGE SCALE GENOMIC DNA]</scope>
    <source>
        <strain evidence="2 3">DSM 436</strain>
    </source>
</reference>
<feature type="chain" id="PRO_5001500344" evidence="1">
    <location>
        <begin position="26"/>
        <end position="166"/>
    </location>
</feature>
<dbReference type="Proteomes" id="UP000019678">
    <property type="component" value="Unassembled WGS sequence"/>
</dbReference>
<dbReference type="AlphaFoldDB" id="A0A017T995"/>
<keyword evidence="1" id="KW-0732">Signal</keyword>
<feature type="signal peptide" evidence="1">
    <location>
        <begin position="1"/>
        <end position="25"/>
    </location>
</feature>
<organism evidence="2 3">
    <name type="scientific">Chondromyces apiculatus DSM 436</name>
    <dbReference type="NCBI Taxonomy" id="1192034"/>
    <lineage>
        <taxon>Bacteria</taxon>
        <taxon>Pseudomonadati</taxon>
        <taxon>Myxococcota</taxon>
        <taxon>Polyangia</taxon>
        <taxon>Polyangiales</taxon>
        <taxon>Polyangiaceae</taxon>
        <taxon>Chondromyces</taxon>
    </lineage>
</organism>
<proteinExistence type="predicted"/>